<dbReference type="RefSeq" id="WP_061538568.1">
    <property type="nucleotide sequence ID" value="NZ_CP013232.1"/>
</dbReference>
<dbReference type="CDD" id="cd01392">
    <property type="entry name" value="HTH_LacI"/>
    <property type="match status" value="1"/>
</dbReference>
<name>A0A127P5W5_9BURK</name>
<reference evidence="2 3" key="1">
    <citation type="submission" date="2015-11" db="EMBL/GenBank/DDBJ databases">
        <title>Exploring the genomic traits of fungus-feeding bacterial genus Collimonas.</title>
        <authorList>
            <person name="Song C."/>
            <person name="Schmidt R."/>
            <person name="de Jager V."/>
            <person name="Krzyzanowska D."/>
            <person name="Jongedijk E."/>
            <person name="Cankar K."/>
            <person name="Beekwilder J."/>
            <person name="van Veen A."/>
            <person name="de Boer W."/>
            <person name="van Veen J.A."/>
            <person name="Garbeva P."/>
        </authorList>
    </citation>
    <scope>NUCLEOTIDE SEQUENCE [LARGE SCALE GENOMIC DNA]</scope>
    <source>
        <strain evidence="2 3">Ter6</strain>
    </source>
</reference>
<dbReference type="Gene3D" id="1.10.260.40">
    <property type="entry name" value="lambda repressor-like DNA-binding domains"/>
    <property type="match status" value="1"/>
</dbReference>
<sequence>MRWQDVNVYIAGCIMRPSIKQVALEANVSIAIASRLLNQPDSVSVDTAGKVSQAIEALGFRPNFTGCNQRACRSHTDGVVVSRLLLLTGLRNVQLPDGRSKATCAYRSNIRHLVSIKKYFIVFN</sequence>
<dbReference type="InterPro" id="IPR000843">
    <property type="entry name" value="HTH_LacI"/>
</dbReference>
<evidence type="ECO:0000313" key="2">
    <source>
        <dbReference type="EMBL" id="AMO93219.1"/>
    </source>
</evidence>
<dbReference type="GO" id="GO:0006355">
    <property type="term" value="P:regulation of DNA-templated transcription"/>
    <property type="evidence" value="ECO:0007669"/>
    <property type="project" value="InterPro"/>
</dbReference>
<dbReference type="SMART" id="SM00354">
    <property type="entry name" value="HTH_LACI"/>
    <property type="match status" value="1"/>
</dbReference>
<dbReference type="PROSITE" id="PS50932">
    <property type="entry name" value="HTH_LACI_2"/>
    <property type="match status" value="1"/>
</dbReference>
<accession>A0A127P5W5</accession>
<proteinExistence type="predicted"/>
<dbReference type="PATRIC" id="fig|158899.10.peg.496"/>
<dbReference type="EMBL" id="CP013232">
    <property type="protein sequence ID" value="AMO93219.1"/>
    <property type="molecule type" value="Genomic_DNA"/>
</dbReference>
<evidence type="ECO:0000259" key="1">
    <source>
        <dbReference type="PROSITE" id="PS50932"/>
    </source>
</evidence>
<dbReference type="AlphaFoldDB" id="A0A127P5W5"/>
<evidence type="ECO:0000313" key="3">
    <source>
        <dbReference type="Proteomes" id="UP000072421"/>
    </source>
</evidence>
<dbReference type="GO" id="GO:0003677">
    <property type="term" value="F:DNA binding"/>
    <property type="evidence" value="ECO:0007669"/>
    <property type="project" value="InterPro"/>
</dbReference>
<dbReference type="InterPro" id="IPR010982">
    <property type="entry name" value="Lambda_DNA-bd_dom_sf"/>
</dbReference>
<protein>
    <submittedName>
        <fullName evidence="2">Bacterial regulatory s, lacI family protein</fullName>
    </submittedName>
</protein>
<dbReference type="SUPFAM" id="SSF47413">
    <property type="entry name" value="lambda repressor-like DNA-binding domains"/>
    <property type="match status" value="1"/>
</dbReference>
<feature type="domain" description="HTH lacI-type" evidence="1">
    <location>
        <begin position="17"/>
        <end position="71"/>
    </location>
</feature>
<dbReference type="Proteomes" id="UP000072421">
    <property type="component" value="Chromosome"/>
</dbReference>
<dbReference type="Pfam" id="PF00356">
    <property type="entry name" value="LacI"/>
    <property type="match status" value="1"/>
</dbReference>
<organism evidence="2">
    <name type="scientific">Collimonas fungivorans</name>
    <dbReference type="NCBI Taxonomy" id="158899"/>
    <lineage>
        <taxon>Bacteria</taxon>
        <taxon>Pseudomonadati</taxon>
        <taxon>Pseudomonadota</taxon>
        <taxon>Betaproteobacteria</taxon>
        <taxon>Burkholderiales</taxon>
        <taxon>Oxalobacteraceae</taxon>
        <taxon>Collimonas</taxon>
    </lineage>
</organism>
<gene>
    <name evidence="2" type="ORF">CFter6_0490</name>
</gene>